<reference evidence="2" key="1">
    <citation type="submission" date="2023-04" db="EMBL/GenBank/DDBJ databases">
        <title>Comparative genomic analysis of Cohnella hashimotonis sp. nov., isolated from the International Space Station.</title>
        <authorList>
            <person name="Venkateswaran K."/>
            <person name="Simpson A."/>
        </authorList>
    </citation>
    <scope>NUCLEOTIDE SEQUENCE</scope>
    <source>
        <strain evidence="2">F6_2S_P_1</strain>
    </source>
</reference>
<evidence type="ECO:0000256" key="1">
    <source>
        <dbReference type="SAM" id="Phobius"/>
    </source>
</evidence>
<dbReference type="Proteomes" id="UP001161691">
    <property type="component" value="Unassembled WGS sequence"/>
</dbReference>
<protein>
    <submittedName>
        <fullName evidence="2">Uncharacterized protein</fullName>
    </submittedName>
</protein>
<evidence type="ECO:0000313" key="3">
    <source>
        <dbReference type="Proteomes" id="UP001161691"/>
    </source>
</evidence>
<keyword evidence="1" id="KW-1133">Transmembrane helix</keyword>
<accession>A0ABT6TTL3</accession>
<name>A0ABT6TTL3_9BACL</name>
<proteinExistence type="predicted"/>
<dbReference type="RefSeq" id="WP_282913040.1">
    <property type="nucleotide sequence ID" value="NZ_JAGRPV010000002.1"/>
</dbReference>
<keyword evidence="3" id="KW-1185">Reference proteome</keyword>
<feature type="transmembrane region" description="Helical" evidence="1">
    <location>
        <begin position="21"/>
        <end position="39"/>
    </location>
</feature>
<keyword evidence="1" id="KW-0812">Transmembrane</keyword>
<gene>
    <name evidence="2" type="ORF">KB449_34920</name>
</gene>
<sequence>MAGIAAIELYRLPSGDKRVRYMTIAAWLLSIGYTGTAVFADWLPLPIWIIQGLFGWAEKMLK</sequence>
<organism evidence="2 3">
    <name type="scientific">Cohnella hashimotonis</name>
    <dbReference type="NCBI Taxonomy" id="2826895"/>
    <lineage>
        <taxon>Bacteria</taxon>
        <taxon>Bacillati</taxon>
        <taxon>Bacillota</taxon>
        <taxon>Bacilli</taxon>
        <taxon>Bacillales</taxon>
        <taxon>Paenibacillaceae</taxon>
        <taxon>Cohnella</taxon>
    </lineage>
</organism>
<dbReference type="EMBL" id="JAGRPV010000002">
    <property type="protein sequence ID" value="MDI4650175.1"/>
    <property type="molecule type" value="Genomic_DNA"/>
</dbReference>
<comment type="caution">
    <text evidence="2">The sequence shown here is derived from an EMBL/GenBank/DDBJ whole genome shotgun (WGS) entry which is preliminary data.</text>
</comment>
<evidence type="ECO:0000313" key="2">
    <source>
        <dbReference type="EMBL" id="MDI4650175.1"/>
    </source>
</evidence>
<keyword evidence="1" id="KW-0472">Membrane</keyword>